<dbReference type="AlphaFoldDB" id="A0AAN7PY50"/>
<comment type="caution">
    <text evidence="1">The sequence shown here is derived from an EMBL/GenBank/DDBJ whole genome shotgun (WGS) entry which is preliminary data.</text>
</comment>
<dbReference type="EMBL" id="JAXIOK010000013">
    <property type="protein sequence ID" value="KAK4756227.1"/>
    <property type="molecule type" value="Genomic_DNA"/>
</dbReference>
<reference evidence="1 2" key="1">
    <citation type="journal article" date="2023" name="Hortic Res">
        <title>Pangenome of water caltrop reveals structural variations and asymmetric subgenome divergence after allopolyploidization.</title>
        <authorList>
            <person name="Zhang X."/>
            <person name="Chen Y."/>
            <person name="Wang L."/>
            <person name="Yuan Y."/>
            <person name="Fang M."/>
            <person name="Shi L."/>
            <person name="Lu R."/>
            <person name="Comes H.P."/>
            <person name="Ma Y."/>
            <person name="Chen Y."/>
            <person name="Huang G."/>
            <person name="Zhou Y."/>
            <person name="Zheng Z."/>
            <person name="Qiu Y."/>
        </authorList>
    </citation>
    <scope>NUCLEOTIDE SEQUENCE [LARGE SCALE GENOMIC DNA]</scope>
    <source>
        <tissue evidence="1">Roots</tissue>
    </source>
</reference>
<dbReference type="Proteomes" id="UP001345219">
    <property type="component" value="Chromosome 6"/>
</dbReference>
<keyword evidence="2" id="KW-1185">Reference proteome</keyword>
<gene>
    <name evidence="1" type="ORF">SAY87_006354</name>
</gene>
<organism evidence="1 2">
    <name type="scientific">Trapa incisa</name>
    <dbReference type="NCBI Taxonomy" id="236973"/>
    <lineage>
        <taxon>Eukaryota</taxon>
        <taxon>Viridiplantae</taxon>
        <taxon>Streptophyta</taxon>
        <taxon>Embryophyta</taxon>
        <taxon>Tracheophyta</taxon>
        <taxon>Spermatophyta</taxon>
        <taxon>Magnoliopsida</taxon>
        <taxon>eudicotyledons</taxon>
        <taxon>Gunneridae</taxon>
        <taxon>Pentapetalae</taxon>
        <taxon>rosids</taxon>
        <taxon>malvids</taxon>
        <taxon>Myrtales</taxon>
        <taxon>Lythraceae</taxon>
        <taxon>Trapa</taxon>
    </lineage>
</organism>
<accession>A0AAN7PY50</accession>
<sequence length="68" mass="7960">MAFGDDVSYEKSEECIKTDIIKKMWEKASGSAPQPTLDKIFNVDIEFLPYYKREKVKLEAKEHVAYKE</sequence>
<evidence type="ECO:0000313" key="2">
    <source>
        <dbReference type="Proteomes" id="UP001345219"/>
    </source>
</evidence>
<evidence type="ECO:0000313" key="1">
    <source>
        <dbReference type="EMBL" id="KAK4756227.1"/>
    </source>
</evidence>
<name>A0AAN7PY50_9MYRT</name>
<proteinExistence type="predicted"/>
<protein>
    <submittedName>
        <fullName evidence="1">Uncharacterized protein</fullName>
    </submittedName>
</protein>